<feature type="transmembrane region" description="Helical" evidence="8">
    <location>
        <begin position="231"/>
        <end position="247"/>
    </location>
</feature>
<evidence type="ECO:0000256" key="5">
    <source>
        <dbReference type="ARBA" id="ARBA00022989"/>
    </source>
</evidence>
<feature type="transmembrane region" description="Helical" evidence="8">
    <location>
        <begin position="267"/>
        <end position="288"/>
    </location>
</feature>
<evidence type="ECO:0000256" key="7">
    <source>
        <dbReference type="SAM" id="MobiDB-lite"/>
    </source>
</evidence>
<evidence type="ECO:0000256" key="8">
    <source>
        <dbReference type="SAM" id="Phobius"/>
    </source>
</evidence>
<feature type="transmembrane region" description="Helical" evidence="8">
    <location>
        <begin position="343"/>
        <end position="363"/>
    </location>
</feature>
<dbReference type="EMBL" id="CP006650">
    <property type="protein sequence ID" value="AGT10164.1"/>
    <property type="molecule type" value="Genomic_DNA"/>
</dbReference>
<comment type="similarity">
    <text evidence="2">Belongs to the polysaccharide synthase family.</text>
</comment>
<dbReference type="eggNOG" id="COG2244">
    <property type="taxonomic scope" value="Bacteria"/>
</dbReference>
<comment type="subcellular location">
    <subcellularLocation>
        <location evidence="1">Cell membrane</location>
        <topology evidence="1">Multi-pass membrane protein</topology>
    </subcellularLocation>
</comment>
<dbReference type="Proteomes" id="UP000015480">
    <property type="component" value="Chromosome"/>
</dbReference>
<feature type="transmembrane region" description="Helical" evidence="8">
    <location>
        <begin position="22"/>
        <end position="40"/>
    </location>
</feature>
<dbReference type="HOGENOM" id="CLU_026911_3_2_5"/>
<evidence type="ECO:0000256" key="6">
    <source>
        <dbReference type="ARBA" id="ARBA00023136"/>
    </source>
</evidence>
<accession>S5XRW0</accession>
<feature type="transmembrane region" description="Helical" evidence="8">
    <location>
        <begin position="189"/>
        <end position="211"/>
    </location>
</feature>
<feature type="transmembrane region" description="Helical" evidence="8">
    <location>
        <begin position="160"/>
        <end position="183"/>
    </location>
</feature>
<organism evidence="9 10">
    <name type="scientific">Paracoccus aminophilus JCM 7686</name>
    <dbReference type="NCBI Taxonomy" id="1367847"/>
    <lineage>
        <taxon>Bacteria</taxon>
        <taxon>Pseudomonadati</taxon>
        <taxon>Pseudomonadota</taxon>
        <taxon>Alphaproteobacteria</taxon>
        <taxon>Rhodobacterales</taxon>
        <taxon>Paracoccaceae</taxon>
        <taxon>Paracoccus</taxon>
    </lineage>
</organism>
<feature type="transmembrane region" description="Helical" evidence="8">
    <location>
        <begin position="105"/>
        <end position="125"/>
    </location>
</feature>
<evidence type="ECO:0000313" key="10">
    <source>
        <dbReference type="Proteomes" id="UP000015480"/>
    </source>
</evidence>
<dbReference type="PATRIC" id="fig|1367847.3.peg.3150"/>
<feature type="region of interest" description="Disordered" evidence="7">
    <location>
        <begin position="1"/>
        <end position="20"/>
    </location>
</feature>
<dbReference type="KEGG" id="pami:JCM7686_3128"/>
<dbReference type="Pfam" id="PF13440">
    <property type="entry name" value="Polysacc_synt_3"/>
    <property type="match status" value="1"/>
</dbReference>
<name>S5XRW0_PARAH</name>
<dbReference type="RefSeq" id="WP_020951801.1">
    <property type="nucleotide sequence ID" value="NC_022041.1"/>
</dbReference>
<dbReference type="AlphaFoldDB" id="S5XRW0"/>
<protein>
    <submittedName>
        <fullName evidence="9">Polysaccharide biosynthesis protein</fullName>
    </submittedName>
</protein>
<evidence type="ECO:0000256" key="1">
    <source>
        <dbReference type="ARBA" id="ARBA00004651"/>
    </source>
</evidence>
<dbReference type="PANTHER" id="PTHR30250:SF10">
    <property type="entry name" value="LIPOPOLYSACCHARIDE BIOSYNTHESIS PROTEIN WZXC"/>
    <property type="match status" value="1"/>
</dbReference>
<keyword evidence="10" id="KW-1185">Reference proteome</keyword>
<dbReference type="OrthoDB" id="7605542at2"/>
<keyword evidence="4 8" id="KW-0812">Transmembrane</keyword>
<feature type="transmembrane region" description="Helical" evidence="8">
    <location>
        <begin position="434"/>
        <end position="459"/>
    </location>
</feature>
<feature type="transmembrane region" description="Helical" evidence="8">
    <location>
        <begin position="60"/>
        <end position="81"/>
    </location>
</feature>
<sequence>MSEAETSVQTEMENPRASRGSLASRALTGSLFSMIGFGGGQVMRLASNLILTRILSPDDFGLMTLVTGFLIGLTMFSDMGLGPSIQQSKRGDDPAFLDTAWTLKIIRGGILLAVSTLLAWPLAIFYQAPQFAHVFPVAAISLFIGGFFPTRIDSAARHMYLGRLTTIELVAQALNIGITVLAALWLQSVWALVFGNVAGAVVQLVLTWTFLPGHIDRFRMEPAAREELVRFGKWIFLSTICGFLLFQGDRLVLGRVLTLNELGIYNIGLFLGTVPMMLGGAIGGRLFIPMYRQHPPGETAHNRRVLAKTRAAVAGLLILGVAILVVFGPGLVGGLYDSRYHSAGELLVLIALLQLPQILTISYDYSALAAGDTRGVFVMQGSRALIYTILVSFGAYFYGLPGVLAGQGIAYFANYPIAVWLARKHAAWDRRHDLIVLLITLMLAAIAFSLHGAEIAAALQGG</sequence>
<feature type="transmembrane region" description="Helical" evidence="8">
    <location>
        <begin position="375"/>
        <end position="398"/>
    </location>
</feature>
<evidence type="ECO:0000313" key="9">
    <source>
        <dbReference type="EMBL" id="AGT10164.1"/>
    </source>
</evidence>
<keyword evidence="3" id="KW-1003">Cell membrane</keyword>
<gene>
    <name evidence="9" type="ORF">JCM7686_3128</name>
</gene>
<keyword evidence="5 8" id="KW-1133">Transmembrane helix</keyword>
<keyword evidence="6 8" id="KW-0472">Membrane</keyword>
<dbReference type="InterPro" id="IPR050833">
    <property type="entry name" value="Poly_Biosynth_Transport"/>
</dbReference>
<evidence type="ECO:0000256" key="4">
    <source>
        <dbReference type="ARBA" id="ARBA00022692"/>
    </source>
</evidence>
<evidence type="ECO:0000256" key="3">
    <source>
        <dbReference type="ARBA" id="ARBA00022475"/>
    </source>
</evidence>
<evidence type="ECO:0000256" key="2">
    <source>
        <dbReference type="ARBA" id="ARBA00007430"/>
    </source>
</evidence>
<feature type="compositionally biased region" description="Polar residues" evidence="7">
    <location>
        <begin position="1"/>
        <end position="12"/>
    </location>
</feature>
<feature type="transmembrane region" description="Helical" evidence="8">
    <location>
        <begin position="309"/>
        <end position="331"/>
    </location>
</feature>
<dbReference type="PANTHER" id="PTHR30250">
    <property type="entry name" value="PST FAMILY PREDICTED COLANIC ACID TRANSPORTER"/>
    <property type="match status" value="1"/>
</dbReference>
<dbReference type="STRING" id="1367847.JCM7686_3128"/>
<dbReference type="GO" id="GO:0005886">
    <property type="term" value="C:plasma membrane"/>
    <property type="evidence" value="ECO:0007669"/>
    <property type="project" value="UniProtKB-SubCell"/>
</dbReference>
<reference evidence="9 10" key="1">
    <citation type="journal article" date="2014" name="BMC Genomics">
        <title>Architecture and functions of a multipartite genome of the methylotrophic bacterium Paracoccus aminophilus JCM 7686, containing primary and secondary chromids.</title>
        <authorList>
            <person name="Dziewit L."/>
            <person name="Czarnecki J."/>
            <person name="Wibberg D."/>
            <person name="Radlinska M."/>
            <person name="Mrozek P."/>
            <person name="Szymczak M."/>
            <person name="Schluter A."/>
            <person name="Puhler A."/>
            <person name="Bartosik D."/>
        </authorList>
    </citation>
    <scope>NUCLEOTIDE SEQUENCE [LARGE SCALE GENOMIC DNA]</scope>
    <source>
        <strain evidence="9">JCM 7686</strain>
    </source>
</reference>
<feature type="transmembrane region" description="Helical" evidence="8">
    <location>
        <begin position="404"/>
        <end position="422"/>
    </location>
</feature>
<proteinExistence type="inferred from homology"/>
<feature type="transmembrane region" description="Helical" evidence="8">
    <location>
        <begin position="131"/>
        <end position="148"/>
    </location>
</feature>